<organism evidence="3 4">
    <name type="scientific">Ramazzottius varieornatus</name>
    <name type="common">Water bear</name>
    <name type="synonym">Tardigrade</name>
    <dbReference type="NCBI Taxonomy" id="947166"/>
    <lineage>
        <taxon>Eukaryota</taxon>
        <taxon>Metazoa</taxon>
        <taxon>Ecdysozoa</taxon>
        <taxon>Tardigrada</taxon>
        <taxon>Eutardigrada</taxon>
        <taxon>Parachela</taxon>
        <taxon>Hypsibioidea</taxon>
        <taxon>Ramazzottiidae</taxon>
        <taxon>Ramazzottius</taxon>
    </lineage>
</organism>
<feature type="compositionally biased region" description="Basic and acidic residues" evidence="1">
    <location>
        <begin position="121"/>
        <end position="133"/>
    </location>
</feature>
<evidence type="ECO:0000256" key="1">
    <source>
        <dbReference type="SAM" id="MobiDB-lite"/>
    </source>
</evidence>
<dbReference type="InterPro" id="IPR041588">
    <property type="entry name" value="Integrase_H2C2"/>
</dbReference>
<dbReference type="OrthoDB" id="413122at2759"/>
<dbReference type="EMBL" id="BDGG01000002">
    <property type="protein sequence ID" value="GAU93505.1"/>
    <property type="molecule type" value="Genomic_DNA"/>
</dbReference>
<proteinExistence type="predicted"/>
<feature type="region of interest" description="Disordered" evidence="1">
    <location>
        <begin position="121"/>
        <end position="150"/>
    </location>
</feature>
<evidence type="ECO:0000313" key="3">
    <source>
        <dbReference type="EMBL" id="GAU93505.1"/>
    </source>
</evidence>
<comment type="caution">
    <text evidence="3">The sequence shown here is derived from an EMBL/GenBank/DDBJ whole genome shotgun (WGS) entry which is preliminary data.</text>
</comment>
<accession>A0A1D1UYM2</accession>
<evidence type="ECO:0000259" key="2">
    <source>
        <dbReference type="Pfam" id="PF17921"/>
    </source>
</evidence>
<feature type="region of interest" description="Disordered" evidence="1">
    <location>
        <begin position="294"/>
        <end position="340"/>
    </location>
</feature>
<feature type="domain" description="Integrase zinc-binding" evidence="2">
    <location>
        <begin position="209"/>
        <end position="261"/>
    </location>
</feature>
<keyword evidence="4" id="KW-1185">Reference proteome</keyword>
<evidence type="ECO:0000313" key="4">
    <source>
        <dbReference type="Proteomes" id="UP000186922"/>
    </source>
</evidence>
<sequence length="340" mass="38341">MASTEDGTNGPETIGEVLSEVNESQFTTAPTCLVLTEDVQKVFAKGDPLIVGTSMSDIQTFFQKVIAEAQLGMETTQSTSAGSFPLYPSRNRKAEIATFGRRAERYPIPYSQYQAVYRKKDEGTKRAASRKEGASSASAKTDTGDDDNERSEIPLDAIKYYLAEKKYFPGWGTNSKRNLRKRCDDFSLEDGILFYKTKKGRKVQCVEDRAERMRLIWQQHSIDHRRRDRLFNALKQNYYWKGMLLDINRVLDSCEFCARTREEKSVPENVVTVEFEMPEPVPVAPRSSDPPLMYSTAPFVNNYNPATMKKPVPRKKKKTSDTVEVIFSDAGLPGSSSGDA</sequence>
<reference evidence="3 4" key="1">
    <citation type="journal article" date="2016" name="Nat. Commun.">
        <title>Extremotolerant tardigrade genome and improved radiotolerance of human cultured cells by tardigrade-unique protein.</title>
        <authorList>
            <person name="Hashimoto T."/>
            <person name="Horikawa D.D."/>
            <person name="Saito Y."/>
            <person name="Kuwahara H."/>
            <person name="Kozuka-Hata H."/>
            <person name="Shin-I T."/>
            <person name="Minakuchi Y."/>
            <person name="Ohishi K."/>
            <person name="Motoyama A."/>
            <person name="Aizu T."/>
            <person name="Enomoto A."/>
            <person name="Kondo K."/>
            <person name="Tanaka S."/>
            <person name="Hara Y."/>
            <person name="Koshikawa S."/>
            <person name="Sagara H."/>
            <person name="Miura T."/>
            <person name="Yokobori S."/>
            <person name="Miyagawa K."/>
            <person name="Suzuki Y."/>
            <person name="Kubo T."/>
            <person name="Oyama M."/>
            <person name="Kohara Y."/>
            <person name="Fujiyama A."/>
            <person name="Arakawa K."/>
            <person name="Katayama T."/>
            <person name="Toyoda A."/>
            <person name="Kunieda T."/>
        </authorList>
    </citation>
    <scope>NUCLEOTIDE SEQUENCE [LARGE SCALE GENOMIC DNA]</scope>
    <source>
        <strain evidence="3 4">YOKOZUNA-1</strain>
    </source>
</reference>
<dbReference type="Proteomes" id="UP000186922">
    <property type="component" value="Unassembled WGS sequence"/>
</dbReference>
<protein>
    <recommendedName>
        <fullName evidence="2">Integrase zinc-binding domain-containing protein</fullName>
    </recommendedName>
</protein>
<dbReference type="AlphaFoldDB" id="A0A1D1UYM2"/>
<name>A0A1D1UYM2_RAMVA</name>
<dbReference type="Pfam" id="PF17921">
    <property type="entry name" value="Integrase_H2C2"/>
    <property type="match status" value="1"/>
</dbReference>
<dbReference type="Gene3D" id="1.10.340.70">
    <property type="match status" value="1"/>
</dbReference>
<gene>
    <name evidence="3" type="primary">RvY_05436-1</name>
    <name evidence="3" type="synonym">RvY_05436.1</name>
    <name evidence="3" type="ORF">RvY_05436</name>
</gene>